<feature type="transmembrane region" description="Helical" evidence="1">
    <location>
        <begin position="30"/>
        <end position="58"/>
    </location>
</feature>
<accession>A0A645IF10</accession>
<keyword evidence="1" id="KW-1133">Transmembrane helix</keyword>
<sequence>MSSVVSADFFSVYDPFIGIVFRLHFPKNGVAFRSFFCPVLVVIHLFSTLFGCFAISIVKGEQFMLRKGRKDHCLFSVVRQWEPMGESLRLKGQEVIK</sequence>
<keyword evidence="1" id="KW-0472">Membrane</keyword>
<keyword evidence="1" id="KW-0812">Transmembrane</keyword>
<name>A0A645IF10_9ZZZZ</name>
<reference evidence="2" key="1">
    <citation type="submission" date="2019-08" db="EMBL/GenBank/DDBJ databases">
        <authorList>
            <person name="Kucharzyk K."/>
            <person name="Murdoch R.W."/>
            <person name="Higgins S."/>
            <person name="Loffler F."/>
        </authorList>
    </citation>
    <scope>NUCLEOTIDE SEQUENCE</scope>
</reference>
<protein>
    <submittedName>
        <fullName evidence="2">Uncharacterized protein</fullName>
    </submittedName>
</protein>
<comment type="caution">
    <text evidence="2">The sequence shown here is derived from an EMBL/GenBank/DDBJ whole genome shotgun (WGS) entry which is preliminary data.</text>
</comment>
<proteinExistence type="predicted"/>
<evidence type="ECO:0000313" key="2">
    <source>
        <dbReference type="EMBL" id="MPN49888.1"/>
    </source>
</evidence>
<organism evidence="2">
    <name type="scientific">bioreactor metagenome</name>
    <dbReference type="NCBI Taxonomy" id="1076179"/>
    <lineage>
        <taxon>unclassified sequences</taxon>
        <taxon>metagenomes</taxon>
        <taxon>ecological metagenomes</taxon>
    </lineage>
</organism>
<evidence type="ECO:0000256" key="1">
    <source>
        <dbReference type="SAM" id="Phobius"/>
    </source>
</evidence>
<dbReference type="AlphaFoldDB" id="A0A645IF10"/>
<dbReference type="EMBL" id="VSSQ01113550">
    <property type="protein sequence ID" value="MPN49888.1"/>
    <property type="molecule type" value="Genomic_DNA"/>
</dbReference>
<gene>
    <name evidence="2" type="ORF">SDC9_197512</name>
</gene>